<dbReference type="STRING" id="399497.BW733_16805"/>
<gene>
    <name evidence="2" type="ORF">BW733_16805</name>
</gene>
<proteinExistence type="predicted"/>
<dbReference type="OrthoDB" id="10017042at2"/>
<keyword evidence="3" id="KW-1185">Reference proteome</keyword>
<dbReference type="AlphaFoldDB" id="A0A1Q2D1P8"/>
<organism evidence="2 3">
    <name type="scientific">Tessaracoccus flavescens</name>
    <dbReference type="NCBI Taxonomy" id="399497"/>
    <lineage>
        <taxon>Bacteria</taxon>
        <taxon>Bacillati</taxon>
        <taxon>Actinomycetota</taxon>
        <taxon>Actinomycetes</taxon>
        <taxon>Propionibacteriales</taxon>
        <taxon>Propionibacteriaceae</taxon>
        <taxon>Tessaracoccus</taxon>
    </lineage>
</organism>
<dbReference type="EMBL" id="CP019607">
    <property type="protein sequence ID" value="AQP52233.1"/>
    <property type="molecule type" value="Genomic_DNA"/>
</dbReference>
<evidence type="ECO:0000256" key="1">
    <source>
        <dbReference type="SAM" id="Phobius"/>
    </source>
</evidence>
<accession>A0A1Q2D1P8</accession>
<dbReference type="RefSeq" id="WP_077352277.1">
    <property type="nucleotide sequence ID" value="NZ_CP019607.1"/>
</dbReference>
<feature type="transmembrane region" description="Helical" evidence="1">
    <location>
        <begin position="51"/>
        <end position="74"/>
    </location>
</feature>
<protein>
    <submittedName>
        <fullName evidence="2">Uncharacterized protein</fullName>
    </submittedName>
</protein>
<keyword evidence="1" id="KW-1133">Transmembrane helix</keyword>
<reference evidence="2 3" key="1">
    <citation type="journal article" date="2008" name="Int. J. Syst. Evol. Microbiol.">
        <title>Tessaracoccus flavescens sp. nov., isolated from marine sediment.</title>
        <authorList>
            <person name="Lee D.W."/>
            <person name="Lee S.D."/>
        </authorList>
    </citation>
    <scope>NUCLEOTIDE SEQUENCE [LARGE SCALE GENOMIC DNA]</scope>
    <source>
        <strain evidence="2 3">SST-39T</strain>
    </source>
</reference>
<name>A0A1Q2D1P8_9ACTN</name>
<keyword evidence="1" id="KW-0812">Transmembrane</keyword>
<evidence type="ECO:0000313" key="2">
    <source>
        <dbReference type="EMBL" id="AQP52233.1"/>
    </source>
</evidence>
<dbReference type="KEGG" id="tfa:BW733_16805"/>
<keyword evidence="1" id="KW-0472">Membrane</keyword>
<evidence type="ECO:0000313" key="3">
    <source>
        <dbReference type="Proteomes" id="UP000188235"/>
    </source>
</evidence>
<sequence length="88" mass="8782">MFLDRAAPSGVPVGVLDAAKTLASALLYAQELPATIGAALATAATGSFTTALAWTGGVAALILLRVPVFAGLMLRGVSARAYLANTGH</sequence>
<dbReference type="Proteomes" id="UP000188235">
    <property type="component" value="Chromosome"/>
</dbReference>